<dbReference type="Pfam" id="PF07195">
    <property type="entry name" value="FliD_C"/>
    <property type="match status" value="1"/>
</dbReference>
<proteinExistence type="inferred from homology"/>
<evidence type="ECO:0000313" key="8">
    <source>
        <dbReference type="EMBL" id="ANS76095.1"/>
    </source>
</evidence>
<dbReference type="PANTHER" id="PTHR30288:SF0">
    <property type="entry name" value="FLAGELLAR HOOK-ASSOCIATED PROTEIN 2"/>
    <property type="match status" value="1"/>
</dbReference>
<dbReference type="Proteomes" id="UP000092573">
    <property type="component" value="Chromosome"/>
</dbReference>
<keyword evidence="4 5" id="KW-0975">Bacterial flagellum</keyword>
<dbReference type="PANTHER" id="PTHR30288">
    <property type="entry name" value="FLAGELLAR CAP/ASSEMBLY PROTEIN FLID"/>
    <property type="match status" value="1"/>
</dbReference>
<comment type="function">
    <text evidence="5">Required for morphogenesis and for the elongation of the flagellar filament by facilitating polymerization of the flagellin monomers at the tip of growing filament. Forms a capping structure, which prevents flagellin subunits (transported through the central channel of the flagellum) from leaking out without polymerization at the distal end.</text>
</comment>
<feature type="domain" description="Flagellar hook-associated protein 2 N-terminal" evidence="6">
    <location>
        <begin position="14"/>
        <end position="110"/>
    </location>
</feature>
<evidence type="ECO:0000259" key="6">
    <source>
        <dbReference type="Pfam" id="PF02465"/>
    </source>
</evidence>
<dbReference type="InterPro" id="IPR010809">
    <property type="entry name" value="FliD_C"/>
</dbReference>
<dbReference type="AlphaFoldDB" id="A0A1B1N3X1"/>
<name>A0A1B1N3X1_9BACL</name>
<dbReference type="InterPro" id="IPR003481">
    <property type="entry name" value="FliD_N"/>
</dbReference>
<dbReference type="RefSeq" id="WP_068698418.1">
    <property type="nucleotide sequence ID" value="NZ_CP014167.1"/>
</dbReference>
<dbReference type="GO" id="GO:0009424">
    <property type="term" value="C:bacterial-type flagellum hook"/>
    <property type="evidence" value="ECO:0007669"/>
    <property type="project" value="UniProtKB-UniRule"/>
</dbReference>
<evidence type="ECO:0000256" key="3">
    <source>
        <dbReference type="ARBA" id="ARBA00023054"/>
    </source>
</evidence>
<comment type="subunit">
    <text evidence="2 5">Homopentamer.</text>
</comment>
<comment type="similarity">
    <text evidence="1 5">Belongs to the FliD family.</text>
</comment>
<comment type="subcellular location">
    <subcellularLocation>
        <location evidence="5">Secreted</location>
    </subcellularLocation>
    <subcellularLocation>
        <location evidence="5">Bacterial flagellum</location>
    </subcellularLocation>
</comment>
<keyword evidence="3" id="KW-0175">Coiled coil</keyword>
<organism evidence="8 9">
    <name type="scientific">Paenibacillus yonginensis</name>
    <dbReference type="NCBI Taxonomy" id="1462996"/>
    <lineage>
        <taxon>Bacteria</taxon>
        <taxon>Bacillati</taxon>
        <taxon>Bacillota</taxon>
        <taxon>Bacilli</taxon>
        <taxon>Bacillales</taxon>
        <taxon>Paenibacillaceae</taxon>
        <taxon>Paenibacillus</taxon>
    </lineage>
</organism>
<keyword evidence="5" id="KW-0964">Secreted</keyword>
<evidence type="ECO:0000259" key="7">
    <source>
        <dbReference type="Pfam" id="PF07195"/>
    </source>
</evidence>
<keyword evidence="9" id="KW-1185">Reference proteome</keyword>
<dbReference type="EMBL" id="CP014167">
    <property type="protein sequence ID" value="ANS76095.1"/>
    <property type="molecule type" value="Genomic_DNA"/>
</dbReference>
<dbReference type="InterPro" id="IPR040026">
    <property type="entry name" value="FliD"/>
</dbReference>
<dbReference type="STRING" id="1462996.AWM70_17145"/>
<evidence type="ECO:0000256" key="1">
    <source>
        <dbReference type="ARBA" id="ARBA00009764"/>
    </source>
</evidence>
<reference evidence="8 9" key="1">
    <citation type="submission" date="2016-01" db="EMBL/GenBank/DDBJ databases">
        <title>Complete Genome Sequence of Paenibacillus yonginensis DCY84, a novel Plant Growth-Promoting Bacteria with Elicitation of Induced Systemic Resistance.</title>
        <authorList>
            <person name="Kim Y.J."/>
            <person name="Yang D.C."/>
            <person name="Sukweenadhi J."/>
        </authorList>
    </citation>
    <scope>NUCLEOTIDE SEQUENCE [LARGE SCALE GENOMIC DNA]</scope>
    <source>
        <strain evidence="8 9">DCY84</strain>
    </source>
</reference>
<evidence type="ECO:0000313" key="9">
    <source>
        <dbReference type="Proteomes" id="UP000092573"/>
    </source>
</evidence>
<feature type="domain" description="Flagellar hook-associated protein 2 C-terminal" evidence="7">
    <location>
        <begin position="212"/>
        <end position="455"/>
    </location>
</feature>
<dbReference type="OrthoDB" id="9776025at2"/>
<dbReference type="GO" id="GO:0009421">
    <property type="term" value="C:bacterial-type flagellum filament cap"/>
    <property type="evidence" value="ECO:0007669"/>
    <property type="project" value="InterPro"/>
</dbReference>
<dbReference type="GO" id="GO:0005576">
    <property type="term" value="C:extracellular region"/>
    <property type="evidence" value="ECO:0007669"/>
    <property type="project" value="UniProtKB-SubCell"/>
</dbReference>
<sequence length="472" mass="49564">MATSSTGGILGLASGFNSADYITAIMNQEKIPLTNLQTKQSKLTAYKTAFTTLNTKMNTLKTAATALKDISNFQALTATSSDTTKMTVTAGTGATGGSYAVNVTSLAAAQVSAIQGFTASSTTKDSNLPTSITINDETIDLKDISATNTNDWLTQVAQLINKKTDLGITAAVVQTSSTEKAITLTASKTGEDNQFTVSTDSSSYAVNNIQSAANAKLTVNGLEITSNSNSIEGSIPGVTLNLTGTGTSTIKVSQDTAAITDKIDAFVKAYNDIVTSIRNSTATPDPNSSSSTTLTLQGDSLLRDLQSQLNDMMNTIVGDTPGFKLLSDIGLEVDKGATTAAEMTGTLTFDKDTFLSKLSQNPDAVQKILTGGGTVTPINGTATTYDGFGAMFESRLKVYTDSVDGLITSKIKGYSDDIDFISDQISDMQNRLDMKEAALKSTYANLEVVMSSLNNTSTWLTSQFDALTKSSK</sequence>
<dbReference type="Pfam" id="PF02465">
    <property type="entry name" value="FliD_N"/>
    <property type="match status" value="1"/>
</dbReference>
<protein>
    <recommendedName>
        <fullName evidence="5">Flagellar hook-associated protein 2</fullName>
        <shortName evidence="5">HAP2</shortName>
    </recommendedName>
    <alternativeName>
        <fullName evidence="5">Flagellar cap protein</fullName>
    </alternativeName>
</protein>
<gene>
    <name evidence="8" type="ORF">AWM70_17145</name>
</gene>
<accession>A0A1B1N3X1</accession>
<evidence type="ECO:0000256" key="4">
    <source>
        <dbReference type="ARBA" id="ARBA00023143"/>
    </source>
</evidence>
<dbReference type="GO" id="GO:0007155">
    <property type="term" value="P:cell adhesion"/>
    <property type="evidence" value="ECO:0007669"/>
    <property type="project" value="InterPro"/>
</dbReference>
<evidence type="ECO:0000256" key="5">
    <source>
        <dbReference type="RuleBase" id="RU362066"/>
    </source>
</evidence>
<evidence type="ECO:0000256" key="2">
    <source>
        <dbReference type="ARBA" id="ARBA00011255"/>
    </source>
</evidence>
<dbReference type="GO" id="GO:0071973">
    <property type="term" value="P:bacterial-type flagellum-dependent cell motility"/>
    <property type="evidence" value="ECO:0007669"/>
    <property type="project" value="TreeGrafter"/>
</dbReference>
<dbReference type="KEGG" id="pyg:AWM70_17145"/>